<dbReference type="HOGENOM" id="CLU_000445_90_10_0"/>
<dbReference type="SMART" id="SM00421">
    <property type="entry name" value="HTH_LUXR"/>
    <property type="match status" value="1"/>
</dbReference>
<dbReference type="CDD" id="cd06170">
    <property type="entry name" value="LuxR_C_like"/>
    <property type="match status" value="1"/>
</dbReference>
<reference evidence="8 9" key="2">
    <citation type="journal article" date="2010" name="Stand. Genomic Sci.">
        <title>Complete genome sequence of Desulfohalobium retbaense type strain (HR(100)).</title>
        <authorList>
            <person name="Spring S."/>
            <person name="Nolan M."/>
            <person name="Lapidus A."/>
            <person name="Glavina Del Rio T."/>
            <person name="Copeland A."/>
            <person name="Tice H."/>
            <person name="Cheng J.F."/>
            <person name="Lucas S."/>
            <person name="Land M."/>
            <person name="Chen F."/>
            <person name="Bruce D."/>
            <person name="Goodwin L."/>
            <person name="Pitluck S."/>
            <person name="Ivanova N."/>
            <person name="Mavromatis K."/>
            <person name="Mikhailova N."/>
            <person name="Pati A."/>
            <person name="Chen A."/>
            <person name="Palaniappan K."/>
            <person name="Hauser L."/>
            <person name="Chang Y.J."/>
            <person name="Jeffries C.D."/>
            <person name="Munk C."/>
            <person name="Kiss H."/>
            <person name="Chain P."/>
            <person name="Han C."/>
            <person name="Brettin T."/>
            <person name="Detter J.C."/>
            <person name="Schuler E."/>
            <person name="Goker M."/>
            <person name="Rohde M."/>
            <person name="Bristow J."/>
            <person name="Eisen J.A."/>
            <person name="Markowitz V."/>
            <person name="Hugenholtz P."/>
            <person name="Kyrpides N.C."/>
            <person name="Klenk H.P."/>
        </authorList>
    </citation>
    <scope>NUCLEOTIDE SEQUENCE [LARGE SCALE GENOMIC DNA]</scope>
    <source>
        <strain evidence="9">ATCC 49802 / DSM 20745 / S 6022</strain>
    </source>
</reference>
<dbReference type="Gene3D" id="3.40.50.2300">
    <property type="match status" value="1"/>
</dbReference>
<evidence type="ECO:0000259" key="7">
    <source>
        <dbReference type="PROSITE" id="PS50110"/>
    </source>
</evidence>
<proteinExistence type="predicted"/>
<dbReference type="CDD" id="cd17535">
    <property type="entry name" value="REC_NarL-like"/>
    <property type="match status" value="1"/>
</dbReference>
<evidence type="ECO:0000313" key="9">
    <source>
        <dbReference type="Proteomes" id="UP000002027"/>
    </source>
</evidence>
<feature type="domain" description="Response regulatory" evidence="7">
    <location>
        <begin position="12"/>
        <end position="128"/>
    </location>
</feature>
<keyword evidence="1 5" id="KW-0597">Phosphoprotein</keyword>
<protein>
    <submittedName>
        <fullName evidence="8">Two component transcriptional regulator, LuxR family</fullName>
    </submittedName>
</protein>
<dbReference type="GO" id="GO:0006355">
    <property type="term" value="P:regulation of DNA-templated transcription"/>
    <property type="evidence" value="ECO:0007669"/>
    <property type="project" value="InterPro"/>
</dbReference>
<dbReference type="InterPro" id="IPR000792">
    <property type="entry name" value="Tscrpt_reg_LuxR_C"/>
</dbReference>
<dbReference type="PANTHER" id="PTHR43214">
    <property type="entry name" value="TWO-COMPONENT RESPONSE REGULATOR"/>
    <property type="match status" value="1"/>
</dbReference>
<evidence type="ECO:0000256" key="1">
    <source>
        <dbReference type="ARBA" id="ARBA00022553"/>
    </source>
</evidence>
<evidence type="ECO:0000259" key="6">
    <source>
        <dbReference type="PROSITE" id="PS50043"/>
    </source>
</evidence>
<dbReference type="PRINTS" id="PR00038">
    <property type="entry name" value="HTHLUXR"/>
</dbReference>
<dbReference type="GO" id="GO:0000160">
    <property type="term" value="P:phosphorelay signal transduction system"/>
    <property type="evidence" value="ECO:0007669"/>
    <property type="project" value="InterPro"/>
</dbReference>
<gene>
    <name evidence="8" type="ordered locus">Sthe_0867</name>
</gene>
<feature type="modified residue" description="4-aspartylphosphate" evidence="5">
    <location>
        <position position="63"/>
    </location>
</feature>
<keyword evidence="4" id="KW-0804">Transcription</keyword>
<dbReference type="PROSITE" id="PS50110">
    <property type="entry name" value="RESPONSE_REGULATORY"/>
    <property type="match status" value="1"/>
</dbReference>
<accession>D1C237</accession>
<name>D1C237_SPHTD</name>
<dbReference type="Pfam" id="PF00072">
    <property type="entry name" value="Response_reg"/>
    <property type="match status" value="1"/>
</dbReference>
<dbReference type="RefSeq" id="WP_012871351.1">
    <property type="nucleotide sequence ID" value="NC_013523.1"/>
</dbReference>
<dbReference type="SUPFAM" id="SSF46894">
    <property type="entry name" value="C-terminal effector domain of the bipartite response regulators"/>
    <property type="match status" value="1"/>
</dbReference>
<dbReference type="InterPro" id="IPR011006">
    <property type="entry name" value="CheY-like_superfamily"/>
</dbReference>
<organism evidence="8 9">
    <name type="scientific">Sphaerobacter thermophilus (strain ATCC 49802 / DSM 20745 / KCCM 41009 / NCIMB 13125 / S 6022)</name>
    <dbReference type="NCBI Taxonomy" id="479434"/>
    <lineage>
        <taxon>Bacteria</taxon>
        <taxon>Pseudomonadati</taxon>
        <taxon>Thermomicrobiota</taxon>
        <taxon>Thermomicrobia</taxon>
        <taxon>Sphaerobacterales</taxon>
        <taxon>Sphaerobacterineae</taxon>
        <taxon>Sphaerobacteraceae</taxon>
        <taxon>Sphaerobacter</taxon>
    </lineage>
</organism>
<dbReference type="InterPro" id="IPR058245">
    <property type="entry name" value="NreC/VraR/RcsB-like_REC"/>
</dbReference>
<dbReference type="InParanoid" id="D1C237"/>
<dbReference type="KEGG" id="sti:Sthe_0867"/>
<dbReference type="PANTHER" id="PTHR43214:SF24">
    <property type="entry name" value="TRANSCRIPTIONAL REGULATORY PROTEIN NARL-RELATED"/>
    <property type="match status" value="1"/>
</dbReference>
<dbReference type="Proteomes" id="UP000002027">
    <property type="component" value="Chromosome 1"/>
</dbReference>
<dbReference type="Pfam" id="PF00196">
    <property type="entry name" value="GerE"/>
    <property type="match status" value="1"/>
</dbReference>
<dbReference type="PROSITE" id="PS00622">
    <property type="entry name" value="HTH_LUXR_1"/>
    <property type="match status" value="1"/>
</dbReference>
<reference evidence="9" key="1">
    <citation type="submission" date="2009-11" db="EMBL/GenBank/DDBJ databases">
        <title>The complete chromosome 1 of Sphaerobacter thermophilus DSM 20745.</title>
        <authorList>
            <person name="Lucas S."/>
            <person name="Copeland A."/>
            <person name="Lapidus A."/>
            <person name="Glavina del Rio T."/>
            <person name="Dalin E."/>
            <person name="Tice H."/>
            <person name="Bruce D."/>
            <person name="Goodwin L."/>
            <person name="Pitluck S."/>
            <person name="Kyrpides N."/>
            <person name="Mavromatis K."/>
            <person name="Ivanova N."/>
            <person name="Mikhailova N."/>
            <person name="LaButti K.M."/>
            <person name="Clum A."/>
            <person name="Sun H.I."/>
            <person name="Brettin T."/>
            <person name="Detter J.C."/>
            <person name="Han C."/>
            <person name="Larimer F."/>
            <person name="Land M."/>
            <person name="Hauser L."/>
            <person name="Markowitz V."/>
            <person name="Cheng J.F."/>
            <person name="Hugenholtz P."/>
            <person name="Woyke T."/>
            <person name="Wu D."/>
            <person name="Steenblock K."/>
            <person name="Schneider S."/>
            <person name="Pukall R."/>
            <person name="Goeker M."/>
            <person name="Klenk H.P."/>
            <person name="Eisen J.A."/>
        </authorList>
    </citation>
    <scope>NUCLEOTIDE SEQUENCE [LARGE SCALE GENOMIC DNA]</scope>
    <source>
        <strain evidence="9">ATCC 49802 / DSM 20745 / S 6022</strain>
    </source>
</reference>
<evidence type="ECO:0000256" key="4">
    <source>
        <dbReference type="ARBA" id="ARBA00023163"/>
    </source>
</evidence>
<dbReference type="InterPro" id="IPR039420">
    <property type="entry name" value="WalR-like"/>
</dbReference>
<dbReference type="InterPro" id="IPR016032">
    <property type="entry name" value="Sig_transdc_resp-reg_C-effctor"/>
</dbReference>
<dbReference type="SUPFAM" id="SSF52172">
    <property type="entry name" value="CheY-like"/>
    <property type="match status" value="1"/>
</dbReference>
<evidence type="ECO:0000256" key="3">
    <source>
        <dbReference type="ARBA" id="ARBA00023125"/>
    </source>
</evidence>
<dbReference type="eggNOG" id="COG2197">
    <property type="taxonomic scope" value="Bacteria"/>
</dbReference>
<dbReference type="SMART" id="SM00448">
    <property type="entry name" value="REC"/>
    <property type="match status" value="1"/>
</dbReference>
<evidence type="ECO:0000256" key="5">
    <source>
        <dbReference type="PROSITE-ProRule" id="PRU00169"/>
    </source>
</evidence>
<dbReference type="GO" id="GO:0003677">
    <property type="term" value="F:DNA binding"/>
    <property type="evidence" value="ECO:0007669"/>
    <property type="project" value="UniProtKB-KW"/>
</dbReference>
<keyword evidence="3" id="KW-0238">DNA-binding</keyword>
<dbReference type="EMBL" id="CP001823">
    <property type="protein sequence ID" value="ACZ38304.1"/>
    <property type="molecule type" value="Genomic_DNA"/>
</dbReference>
<dbReference type="AlphaFoldDB" id="D1C237"/>
<keyword evidence="9" id="KW-1185">Reference proteome</keyword>
<evidence type="ECO:0000256" key="2">
    <source>
        <dbReference type="ARBA" id="ARBA00023015"/>
    </source>
</evidence>
<dbReference type="OrthoDB" id="9779069at2"/>
<sequence>MARSSRDVDSNGVLIVDDHPLFRHGLRRLIEEEAGLHVVAEASTGYQAMQEAYTHRPALALVDVQLTGVTGINVVRALKDEYPRMPAIVLSADLDDDLILTAVQAGAAAFVTKDVAPELLLDTIQRILQGERPIDVLIVSRPALARRLLLELRAVAPGDRASAPLAPGLLPLSPREMEVLDCVAQGLSNKEIANTLYITEQTVKNHITAVYKKLHVQDRVQALTCAVRRGWVQIGSARSTAV</sequence>
<dbReference type="PROSITE" id="PS50043">
    <property type="entry name" value="HTH_LUXR_2"/>
    <property type="match status" value="1"/>
</dbReference>
<feature type="domain" description="HTH luxR-type" evidence="6">
    <location>
        <begin position="165"/>
        <end position="230"/>
    </location>
</feature>
<dbReference type="InterPro" id="IPR001789">
    <property type="entry name" value="Sig_transdc_resp-reg_receiver"/>
</dbReference>
<keyword evidence="2" id="KW-0805">Transcription regulation</keyword>
<dbReference type="STRING" id="479434.Sthe_0867"/>
<evidence type="ECO:0000313" key="8">
    <source>
        <dbReference type="EMBL" id="ACZ38304.1"/>
    </source>
</evidence>